<dbReference type="SMART" id="SM01049">
    <property type="entry name" value="Cache_2"/>
    <property type="match status" value="1"/>
</dbReference>
<keyword evidence="3" id="KW-0488">Methylation</keyword>
<keyword evidence="8" id="KW-0807">Transducer</keyword>
<dbReference type="SUPFAM" id="SSF58104">
    <property type="entry name" value="Methyl-accepting chemotaxis protein (MCP) signaling domain"/>
    <property type="match status" value="1"/>
</dbReference>
<keyword evidence="6 9" id="KW-0472">Membrane</keyword>
<dbReference type="Pfam" id="PF17200">
    <property type="entry name" value="sCache_2"/>
    <property type="match status" value="1"/>
</dbReference>
<dbReference type="AlphaFoldDB" id="A0A4P8IJB7"/>
<evidence type="ECO:0000256" key="6">
    <source>
        <dbReference type="ARBA" id="ARBA00023136"/>
    </source>
</evidence>
<dbReference type="InterPro" id="IPR033480">
    <property type="entry name" value="sCache_2"/>
</dbReference>
<dbReference type="InterPro" id="IPR051310">
    <property type="entry name" value="MCP_chemotaxis"/>
</dbReference>
<feature type="domain" description="Methyl-accepting transducer" evidence="10">
    <location>
        <begin position="271"/>
        <end position="500"/>
    </location>
</feature>
<dbReference type="GO" id="GO:0007165">
    <property type="term" value="P:signal transduction"/>
    <property type="evidence" value="ECO:0007669"/>
    <property type="project" value="UniProtKB-KW"/>
</dbReference>
<dbReference type="PANTHER" id="PTHR43531:SF14">
    <property type="entry name" value="METHYL-ACCEPTING CHEMOTAXIS PROTEIN I-RELATED"/>
    <property type="match status" value="1"/>
</dbReference>
<dbReference type="InterPro" id="IPR003660">
    <property type="entry name" value="HAMP_dom"/>
</dbReference>
<feature type="domain" description="HAMP" evidence="11">
    <location>
        <begin position="225"/>
        <end position="266"/>
    </location>
</feature>
<dbReference type="KEGG" id="tvl:FAZ95_03100"/>
<dbReference type="FunFam" id="1.10.287.950:FF:000001">
    <property type="entry name" value="Methyl-accepting chemotaxis sensory transducer"/>
    <property type="match status" value="1"/>
</dbReference>
<dbReference type="RefSeq" id="WP_137331108.1">
    <property type="nucleotide sequence ID" value="NZ_CP040077.1"/>
</dbReference>
<dbReference type="EMBL" id="CP040077">
    <property type="protein sequence ID" value="QCP48266.1"/>
    <property type="molecule type" value="Genomic_DNA"/>
</dbReference>
<keyword evidence="4 9" id="KW-0812">Transmembrane</keyword>
<comment type="similarity">
    <text evidence="7">Belongs to the methyl-accepting chemotaxis (MCP) protein family.</text>
</comment>
<evidence type="ECO:0000256" key="4">
    <source>
        <dbReference type="ARBA" id="ARBA00022692"/>
    </source>
</evidence>
<keyword evidence="2" id="KW-1003">Cell membrane</keyword>
<evidence type="ECO:0000313" key="13">
    <source>
        <dbReference type="Proteomes" id="UP000298656"/>
    </source>
</evidence>
<protein>
    <submittedName>
        <fullName evidence="12">Uncharacterized protein</fullName>
    </submittedName>
</protein>
<dbReference type="GO" id="GO:0006935">
    <property type="term" value="P:chemotaxis"/>
    <property type="evidence" value="ECO:0007669"/>
    <property type="project" value="TreeGrafter"/>
</dbReference>
<comment type="subcellular location">
    <subcellularLocation>
        <location evidence="1">Cell membrane</location>
        <topology evidence="1">Multi-pass membrane protein</topology>
    </subcellularLocation>
</comment>
<feature type="transmembrane region" description="Helical" evidence="9">
    <location>
        <begin position="188"/>
        <end position="210"/>
    </location>
</feature>
<dbReference type="Proteomes" id="UP000298656">
    <property type="component" value="Chromosome 1"/>
</dbReference>
<evidence type="ECO:0000256" key="2">
    <source>
        <dbReference type="ARBA" id="ARBA00022475"/>
    </source>
</evidence>
<keyword evidence="5 9" id="KW-1133">Transmembrane helix</keyword>
<evidence type="ECO:0000256" key="3">
    <source>
        <dbReference type="ARBA" id="ARBA00022481"/>
    </source>
</evidence>
<evidence type="ECO:0000256" key="7">
    <source>
        <dbReference type="ARBA" id="ARBA00029447"/>
    </source>
</evidence>
<dbReference type="CDD" id="cd11386">
    <property type="entry name" value="MCP_signal"/>
    <property type="match status" value="1"/>
</dbReference>
<dbReference type="PROSITE" id="PS50111">
    <property type="entry name" value="CHEMOTAXIS_TRANSDUC_2"/>
    <property type="match status" value="1"/>
</dbReference>
<evidence type="ECO:0000259" key="11">
    <source>
        <dbReference type="PROSITE" id="PS50885"/>
    </source>
</evidence>
<organism evidence="12 13">
    <name type="scientific">Trinickia violacea</name>
    <dbReference type="NCBI Taxonomy" id="2571746"/>
    <lineage>
        <taxon>Bacteria</taxon>
        <taxon>Pseudomonadati</taxon>
        <taxon>Pseudomonadota</taxon>
        <taxon>Betaproteobacteria</taxon>
        <taxon>Burkholderiales</taxon>
        <taxon>Burkholderiaceae</taxon>
        <taxon>Trinickia</taxon>
    </lineage>
</organism>
<proteinExistence type="inferred from homology"/>
<evidence type="ECO:0000256" key="9">
    <source>
        <dbReference type="SAM" id="Phobius"/>
    </source>
</evidence>
<evidence type="ECO:0000256" key="1">
    <source>
        <dbReference type="ARBA" id="ARBA00004651"/>
    </source>
</evidence>
<evidence type="ECO:0000259" key="10">
    <source>
        <dbReference type="PROSITE" id="PS50111"/>
    </source>
</evidence>
<dbReference type="InterPro" id="IPR004089">
    <property type="entry name" value="MCPsignal_dom"/>
</dbReference>
<dbReference type="GO" id="GO:0004888">
    <property type="term" value="F:transmembrane signaling receptor activity"/>
    <property type="evidence" value="ECO:0007669"/>
    <property type="project" value="TreeGrafter"/>
</dbReference>
<dbReference type="Gene3D" id="1.10.287.950">
    <property type="entry name" value="Methyl-accepting chemotaxis protein"/>
    <property type="match status" value="1"/>
</dbReference>
<evidence type="ECO:0000313" key="12">
    <source>
        <dbReference type="EMBL" id="QCP48266.1"/>
    </source>
</evidence>
<dbReference type="GO" id="GO:0005886">
    <property type="term" value="C:plasma membrane"/>
    <property type="evidence" value="ECO:0007669"/>
    <property type="project" value="UniProtKB-SubCell"/>
</dbReference>
<gene>
    <name evidence="12" type="ORF">FAZ95_03100</name>
</gene>
<accession>A0A4P8IJB7</accession>
<dbReference type="OrthoDB" id="8555762at2"/>
<dbReference type="PROSITE" id="PS50885">
    <property type="entry name" value="HAMP"/>
    <property type="match status" value="1"/>
</dbReference>
<sequence length="516" mass="54423">MFSNISLKFKLWLALGLVWLGLISLGTYSAIDAHTRLLDERFAALDNILDVAVNIAGAYRAKAANGEMSPEDAQKATLTQWNLLRYRNNGYVYAATMSQVSLVNPGRPELVGKDASGMTDAKGNHPYADLTALARTEGRGYISAWSKKPGTQDITEKISALRLVPGWDWVVAAGLYVDDVEAAYRAILIGHLAFVLAAGLVSSLVMVLIIRNIERSLGGEPAFAAKVANRIADGDLAFQVKVKAGDQGSLLFAMARMRASLEDVIRQFLESAETISSSASQIAAGNSDLSGRTEQASSSLERTAGRMNELTEAVEQTAGNARAANTLVTNAASLAQQGQQAVEQVVGAMAGIEEASAKIGDISSTIEGISFQTNILSLNAAVEAARAGEQGKGFAVVASEVRTLAHRSATAAKEIKELIDTTVRRVQTGAGHVSKTGEVMSEIVSGVQRVTGIMADIAAASSEQSQGITEVNRSVTEMDGATQQNAALVEEAAAAAAALNEQAQRLREVVAVFRIA</sequence>
<evidence type="ECO:0000256" key="8">
    <source>
        <dbReference type="PROSITE-ProRule" id="PRU00284"/>
    </source>
</evidence>
<dbReference type="Gene3D" id="3.30.450.20">
    <property type="entry name" value="PAS domain"/>
    <property type="match status" value="1"/>
</dbReference>
<keyword evidence="13" id="KW-1185">Reference proteome</keyword>
<evidence type="ECO:0000256" key="5">
    <source>
        <dbReference type="ARBA" id="ARBA00022989"/>
    </source>
</evidence>
<name>A0A4P8IJB7_9BURK</name>
<dbReference type="Pfam" id="PF00015">
    <property type="entry name" value="MCPsignal"/>
    <property type="match status" value="1"/>
</dbReference>
<dbReference type="SMART" id="SM00283">
    <property type="entry name" value="MA"/>
    <property type="match status" value="1"/>
</dbReference>
<reference evidence="12 13" key="1">
    <citation type="submission" date="2019-05" db="EMBL/GenBank/DDBJ databases">
        <title>Burkholderia sp. DHOD12, isolated from subtropical forest soil.</title>
        <authorList>
            <person name="Gao Z.-H."/>
            <person name="Qiu L.-H."/>
        </authorList>
    </citation>
    <scope>NUCLEOTIDE SEQUENCE [LARGE SCALE GENOMIC DNA]</scope>
    <source>
        <strain evidence="12 13">DHOD12</strain>
    </source>
</reference>
<dbReference type="PANTHER" id="PTHR43531">
    <property type="entry name" value="PROTEIN ICFG"/>
    <property type="match status" value="1"/>
</dbReference>